<accession>W6TBB9</accession>
<dbReference type="EMBL" id="AWWK01000004">
    <property type="protein sequence ID" value="ETY75728.1"/>
    <property type="molecule type" value="Genomic_DNA"/>
</dbReference>
<organism evidence="1 2">
    <name type="scientific">Lactiplantibacillus fabifermentans T30PCM01</name>
    <dbReference type="NCBI Taxonomy" id="1400520"/>
    <lineage>
        <taxon>Bacteria</taxon>
        <taxon>Bacillati</taxon>
        <taxon>Bacillota</taxon>
        <taxon>Bacilli</taxon>
        <taxon>Lactobacillales</taxon>
        <taxon>Lactobacillaceae</taxon>
        <taxon>Lactiplantibacillus</taxon>
    </lineage>
</organism>
<evidence type="ECO:0000313" key="1">
    <source>
        <dbReference type="EMBL" id="ETY75728.1"/>
    </source>
</evidence>
<dbReference type="OrthoDB" id="2295027at2"/>
<dbReference type="PATRIC" id="fig|1400520.3.peg.56"/>
<comment type="caution">
    <text evidence="1">The sequence shown here is derived from an EMBL/GenBank/DDBJ whole genome shotgun (WGS) entry which is preliminary data.</text>
</comment>
<dbReference type="RefSeq" id="WP_033613468.1">
    <property type="nucleotide sequence ID" value="NZ_KK036457.1"/>
</dbReference>
<evidence type="ECO:0000313" key="2">
    <source>
        <dbReference type="Proteomes" id="UP000019247"/>
    </source>
</evidence>
<dbReference type="AlphaFoldDB" id="W6TBB9"/>
<dbReference type="HOGENOM" id="CLU_114977_0_0_9"/>
<gene>
    <name evidence="1" type="ORF">LFAB_00310</name>
</gene>
<sequence>MRAIIKYKHRFKTKLSWEKLAMAMWQLGEDEPVAVNHTGDDQELNDQFTIALGLRYWEYDKKWHDLPIKRIGEMITVQPFKKKKRILISTPYRDELMITSRAFYVLVSEIATALDGEISQEASCDDKIGTEWITPDSFDEKYKRVVDLSRQDVKQVSFLESIALPTIDEKRTKGV</sequence>
<protein>
    <submittedName>
        <fullName evidence="1">Uncharacterized protein</fullName>
    </submittedName>
</protein>
<dbReference type="STRING" id="1400520.LFAB_00310"/>
<name>W6TBB9_9LACO</name>
<dbReference type="Proteomes" id="UP000019247">
    <property type="component" value="Unassembled WGS sequence"/>
</dbReference>
<proteinExistence type="predicted"/>
<reference evidence="1 2" key="1">
    <citation type="journal article" date="2014" name="Genome Announc.">
        <title>Genome Sequence of Lactobacillus fabifermentans Strain T30PCM01, Isolated from Fermenting Grape Marc.</title>
        <authorList>
            <person name="Treu L."/>
            <person name="Vendramin V."/>
            <person name="Bovo B."/>
            <person name="Giacomini A."/>
            <person name="Corich V."/>
            <person name="Campanaro S."/>
        </authorList>
    </citation>
    <scope>NUCLEOTIDE SEQUENCE [LARGE SCALE GENOMIC DNA]</scope>
    <source>
        <strain evidence="1 2">T30PCM01</strain>
    </source>
</reference>